<evidence type="ECO:0000259" key="4">
    <source>
        <dbReference type="PROSITE" id="PS50112"/>
    </source>
</evidence>
<evidence type="ECO:0000259" key="3">
    <source>
        <dbReference type="PROSITE" id="PS50110"/>
    </source>
</evidence>
<dbReference type="SMART" id="SM00052">
    <property type="entry name" value="EAL"/>
    <property type="match status" value="1"/>
</dbReference>
<dbReference type="PANTHER" id="PTHR44757:SF2">
    <property type="entry name" value="BIOFILM ARCHITECTURE MAINTENANCE PROTEIN MBAA"/>
    <property type="match status" value="1"/>
</dbReference>
<evidence type="ECO:0000259" key="7">
    <source>
        <dbReference type="PROSITE" id="PS50887"/>
    </source>
</evidence>
<keyword evidence="9" id="KW-1185">Reference proteome</keyword>
<dbReference type="InterPro" id="IPR000160">
    <property type="entry name" value="GGDEF_dom"/>
</dbReference>
<feature type="domain" description="PAC" evidence="5">
    <location>
        <begin position="210"/>
        <end position="261"/>
    </location>
</feature>
<dbReference type="SMART" id="SM00448">
    <property type="entry name" value="REC"/>
    <property type="match status" value="1"/>
</dbReference>
<dbReference type="InterPro" id="IPR035965">
    <property type="entry name" value="PAS-like_dom_sf"/>
</dbReference>
<dbReference type="SUPFAM" id="SSF52172">
    <property type="entry name" value="CheY-like"/>
    <property type="match status" value="1"/>
</dbReference>
<dbReference type="SMART" id="SM00086">
    <property type="entry name" value="PAC"/>
    <property type="match status" value="2"/>
</dbReference>
<dbReference type="GO" id="GO:0000160">
    <property type="term" value="P:phosphorelay signal transduction system"/>
    <property type="evidence" value="ECO:0007669"/>
    <property type="project" value="InterPro"/>
</dbReference>
<dbReference type="FunFam" id="3.30.70.270:FF:000001">
    <property type="entry name" value="Diguanylate cyclase domain protein"/>
    <property type="match status" value="1"/>
</dbReference>
<dbReference type="Pfam" id="PF00072">
    <property type="entry name" value="Response_reg"/>
    <property type="match status" value="1"/>
</dbReference>
<evidence type="ECO:0000259" key="5">
    <source>
        <dbReference type="PROSITE" id="PS50113"/>
    </source>
</evidence>
<name>A0A323UNU0_9RHOO</name>
<sequence>MNRTEPINLMLVEDERVVAFDLKHQLQSFGYRVGATVASGEMAVQRVTELAPDLILMDIHLDGAMDGVEAALEIQRRMPVPIIYLTAFAEDDTLNRALASRPFGYLVKPWDARELHATIQMALARREAEIAVEMSEQRLKLALDAASLGVFEWRPEGNLLRSDGHLGRFFGERSATLDESCPAFLARVHRDDRAKVVAALDRERSLGKGTQIEFRTAPDEKALYFVEANVKAYHTPGEGQRVVGVLRDVTERRLLEDKLHKSSVVFRTAAEAIVIVDHERRVTTVNDAFTRIAGYTEEQASGLDIDVLLRTRRATADGVYFFEELATGQEGYWQGEVECQRSSGERFPAWQSISVVYNTHGKVSNFVIAFSDVSEIHAAEQQLSHLAHHDPLTGLPNRLLFEDRFEQALELARREQHYCLLLFLDLDSFKVVNDTLGHIHGDTLLCIVAERLRNTLRATDTIARLGGDEFVILAGSHNPGYAADLAQKILDVLCEPVPLSGDSITISGSIGIATYPSDGVDRHALMRAADIAMYSAKAEGRNRYQFYSQDMAERSNQRLHLEQGLRRAIDGGQLTLHFQPQVTLPDRQIVGVEALVRWQHPELGMIPPARFIPIAEESGVIDALGRWVLEHACLEMAGLKDGLGGQLHLAVNVSAREFMRSDFIDALRETLARTGFPAAALELEITESTLQTIDRSLEILGELKKLGIAVSIDDFGTGYSSLSVLRNLPIDRIKIDRSFIHDLQHNPDGAAIVKAMVALAESLRMDIIVEGIETAEQAVILTRMGCAGGQGYLFSRPIPVADLIKLLATPDGDNG</sequence>
<dbReference type="SUPFAM" id="SSF55785">
    <property type="entry name" value="PYP-like sensor domain (PAS domain)"/>
    <property type="match status" value="2"/>
</dbReference>
<feature type="domain" description="PAS" evidence="4">
    <location>
        <begin position="265"/>
        <end position="302"/>
    </location>
</feature>
<dbReference type="CDD" id="cd01948">
    <property type="entry name" value="EAL"/>
    <property type="match status" value="1"/>
</dbReference>
<dbReference type="GO" id="GO:0071111">
    <property type="term" value="F:cyclic-guanylate-specific phosphodiesterase activity"/>
    <property type="evidence" value="ECO:0007669"/>
    <property type="project" value="UniProtKB-EC"/>
</dbReference>
<dbReference type="NCBIfam" id="TIGR00229">
    <property type="entry name" value="sensory_box"/>
    <property type="match status" value="1"/>
</dbReference>
<dbReference type="RefSeq" id="WP_110529374.1">
    <property type="nucleotide sequence ID" value="NZ_QKOE01000025.1"/>
</dbReference>
<dbReference type="CDD" id="cd00130">
    <property type="entry name" value="PAS"/>
    <property type="match status" value="1"/>
</dbReference>
<dbReference type="Pfam" id="PF00563">
    <property type="entry name" value="EAL"/>
    <property type="match status" value="1"/>
</dbReference>
<keyword evidence="2" id="KW-0597">Phosphoprotein</keyword>
<dbReference type="InterPro" id="IPR011006">
    <property type="entry name" value="CheY-like_superfamily"/>
</dbReference>
<feature type="modified residue" description="4-aspartylphosphate" evidence="2">
    <location>
        <position position="58"/>
    </location>
</feature>
<dbReference type="OrthoDB" id="9813903at2"/>
<feature type="domain" description="EAL" evidence="6">
    <location>
        <begin position="558"/>
        <end position="811"/>
    </location>
</feature>
<dbReference type="Proteomes" id="UP000248259">
    <property type="component" value="Unassembled WGS sequence"/>
</dbReference>
<dbReference type="CDD" id="cd17534">
    <property type="entry name" value="REC_DC-like"/>
    <property type="match status" value="1"/>
</dbReference>
<dbReference type="PANTHER" id="PTHR44757">
    <property type="entry name" value="DIGUANYLATE CYCLASE DGCP"/>
    <property type="match status" value="1"/>
</dbReference>
<dbReference type="InterPro" id="IPR000014">
    <property type="entry name" value="PAS"/>
</dbReference>
<dbReference type="PROSITE" id="PS50113">
    <property type="entry name" value="PAC"/>
    <property type="match status" value="2"/>
</dbReference>
<dbReference type="AlphaFoldDB" id="A0A323UNU0"/>
<dbReference type="GO" id="GO:0071732">
    <property type="term" value="P:cellular response to nitric oxide"/>
    <property type="evidence" value="ECO:0007669"/>
    <property type="project" value="UniProtKB-ARBA"/>
</dbReference>
<evidence type="ECO:0000259" key="6">
    <source>
        <dbReference type="PROSITE" id="PS50883"/>
    </source>
</evidence>
<dbReference type="InterPro" id="IPR001789">
    <property type="entry name" value="Sig_transdc_resp-reg_receiver"/>
</dbReference>
<dbReference type="Gene3D" id="3.30.450.20">
    <property type="entry name" value="PAS domain"/>
    <property type="match status" value="2"/>
</dbReference>
<dbReference type="InterPro" id="IPR035919">
    <property type="entry name" value="EAL_sf"/>
</dbReference>
<evidence type="ECO:0000256" key="2">
    <source>
        <dbReference type="PROSITE-ProRule" id="PRU00169"/>
    </source>
</evidence>
<dbReference type="InterPro" id="IPR001633">
    <property type="entry name" value="EAL_dom"/>
</dbReference>
<dbReference type="Pfam" id="PF00990">
    <property type="entry name" value="GGDEF"/>
    <property type="match status" value="1"/>
</dbReference>
<dbReference type="InterPro" id="IPR052155">
    <property type="entry name" value="Biofilm_reg_signaling"/>
</dbReference>
<protein>
    <submittedName>
        <fullName evidence="8">Two-component system response regulator</fullName>
    </submittedName>
</protein>
<dbReference type="InterPro" id="IPR000700">
    <property type="entry name" value="PAS-assoc_C"/>
</dbReference>
<accession>A0A323UNU0</accession>
<dbReference type="PROSITE" id="PS50112">
    <property type="entry name" value="PAS"/>
    <property type="match status" value="1"/>
</dbReference>
<dbReference type="InterPro" id="IPR043128">
    <property type="entry name" value="Rev_trsase/Diguanyl_cyclase"/>
</dbReference>
<dbReference type="EMBL" id="QKOE01000025">
    <property type="protein sequence ID" value="PZA14642.1"/>
    <property type="molecule type" value="Genomic_DNA"/>
</dbReference>
<dbReference type="PROSITE" id="PS50883">
    <property type="entry name" value="EAL"/>
    <property type="match status" value="1"/>
</dbReference>
<dbReference type="InterPro" id="IPR029787">
    <property type="entry name" value="Nucleotide_cyclase"/>
</dbReference>
<comment type="caution">
    <text evidence="8">The sequence shown here is derived from an EMBL/GenBank/DDBJ whole genome shotgun (WGS) entry which is preliminary data.</text>
</comment>
<dbReference type="Gene3D" id="3.30.70.270">
    <property type="match status" value="1"/>
</dbReference>
<dbReference type="InterPro" id="IPR001610">
    <property type="entry name" value="PAC"/>
</dbReference>
<evidence type="ECO:0000313" key="8">
    <source>
        <dbReference type="EMBL" id="PZA14642.1"/>
    </source>
</evidence>
<dbReference type="Gene3D" id="3.40.50.2300">
    <property type="match status" value="1"/>
</dbReference>
<dbReference type="NCBIfam" id="TIGR00254">
    <property type="entry name" value="GGDEF"/>
    <property type="match status" value="1"/>
</dbReference>
<feature type="domain" description="GGDEF" evidence="7">
    <location>
        <begin position="417"/>
        <end position="549"/>
    </location>
</feature>
<dbReference type="Pfam" id="PF13426">
    <property type="entry name" value="PAS_9"/>
    <property type="match status" value="1"/>
</dbReference>
<dbReference type="FunFam" id="3.20.20.450:FF:000001">
    <property type="entry name" value="Cyclic di-GMP phosphodiesterase yahA"/>
    <property type="match status" value="1"/>
</dbReference>
<evidence type="ECO:0000256" key="1">
    <source>
        <dbReference type="ARBA" id="ARBA00051114"/>
    </source>
</evidence>
<comment type="catalytic activity">
    <reaction evidence="1">
        <text>3',3'-c-di-GMP + H2O = 5'-phosphoguanylyl(3'-&gt;5')guanosine + H(+)</text>
        <dbReference type="Rhea" id="RHEA:24902"/>
        <dbReference type="ChEBI" id="CHEBI:15377"/>
        <dbReference type="ChEBI" id="CHEBI:15378"/>
        <dbReference type="ChEBI" id="CHEBI:58754"/>
        <dbReference type="ChEBI" id="CHEBI:58805"/>
        <dbReference type="EC" id="3.1.4.52"/>
    </reaction>
    <physiologicalReaction direction="left-to-right" evidence="1">
        <dbReference type="Rhea" id="RHEA:24903"/>
    </physiologicalReaction>
</comment>
<dbReference type="CDD" id="cd01949">
    <property type="entry name" value="GGDEF"/>
    <property type="match status" value="1"/>
</dbReference>
<proteinExistence type="predicted"/>
<dbReference type="SMART" id="SM00267">
    <property type="entry name" value="GGDEF"/>
    <property type="match status" value="1"/>
</dbReference>
<dbReference type="PROSITE" id="PS50110">
    <property type="entry name" value="RESPONSE_REGULATORY"/>
    <property type="match status" value="1"/>
</dbReference>
<feature type="domain" description="Response regulatory" evidence="3">
    <location>
        <begin position="8"/>
        <end position="123"/>
    </location>
</feature>
<dbReference type="SUPFAM" id="SSF141868">
    <property type="entry name" value="EAL domain-like"/>
    <property type="match status" value="1"/>
</dbReference>
<feature type="domain" description="PAC" evidence="5">
    <location>
        <begin position="333"/>
        <end position="385"/>
    </location>
</feature>
<gene>
    <name evidence="8" type="ORF">DNK49_20790</name>
</gene>
<dbReference type="Gene3D" id="3.20.20.450">
    <property type="entry name" value="EAL domain"/>
    <property type="match status" value="1"/>
</dbReference>
<dbReference type="SUPFAM" id="SSF55073">
    <property type="entry name" value="Nucleotide cyclase"/>
    <property type="match status" value="1"/>
</dbReference>
<organism evidence="8 9">
    <name type="scientific">Parazoarcus communis SWub3 = DSM 12120</name>
    <dbReference type="NCBI Taxonomy" id="1121029"/>
    <lineage>
        <taxon>Bacteria</taxon>
        <taxon>Pseudomonadati</taxon>
        <taxon>Pseudomonadota</taxon>
        <taxon>Betaproteobacteria</taxon>
        <taxon>Rhodocyclales</taxon>
        <taxon>Zoogloeaceae</taxon>
        <taxon>Parazoarcus</taxon>
    </lineage>
</organism>
<dbReference type="PROSITE" id="PS50887">
    <property type="entry name" value="GGDEF"/>
    <property type="match status" value="1"/>
</dbReference>
<dbReference type="SMART" id="SM00091">
    <property type="entry name" value="PAS"/>
    <property type="match status" value="2"/>
</dbReference>
<evidence type="ECO:0000313" key="9">
    <source>
        <dbReference type="Proteomes" id="UP000248259"/>
    </source>
</evidence>
<reference evidence="8 9" key="1">
    <citation type="submission" date="2018-06" db="EMBL/GenBank/DDBJ databases">
        <title>Azoarcus communis strain SWub3 genome.</title>
        <authorList>
            <person name="Zorraquino Salvo V."/>
            <person name="Toubiana D."/>
            <person name="Blumwald E."/>
        </authorList>
    </citation>
    <scope>NUCLEOTIDE SEQUENCE [LARGE SCALE GENOMIC DNA]</scope>
    <source>
        <strain evidence="8 9">SWub3</strain>
    </source>
</reference>